<organism evidence="7 9">
    <name type="scientific">Legionella adelaidensis</name>
    <dbReference type="NCBI Taxonomy" id="45056"/>
    <lineage>
        <taxon>Bacteria</taxon>
        <taxon>Pseudomonadati</taxon>
        <taxon>Pseudomonadota</taxon>
        <taxon>Gammaproteobacteria</taxon>
        <taxon>Legionellales</taxon>
        <taxon>Legionellaceae</taxon>
        <taxon>Legionella</taxon>
    </lineage>
</organism>
<evidence type="ECO:0000313" key="10">
    <source>
        <dbReference type="Proteomes" id="UP000281170"/>
    </source>
</evidence>
<evidence type="ECO:0000256" key="4">
    <source>
        <dbReference type="ARBA" id="ARBA00022840"/>
    </source>
</evidence>
<sequence length="317" mass="36392">MQRMPWQPSASLENLKLRSQILANIRNFFGLRDYLEVETPIMARYGITDAYLANIKATFRHATYYLQTSPEYHMKRLLAQGSGPIFQIARVFRDDEYGRWHNPEFTLLEWYQLGVDHLTLLQEVEALLQEILKCPPLLTMTYSQAFEEIAGFNPFSATIPALKNILKKYNLDTVLHEDEQEIDQYLFLLMSHVIEPAFDEHHQPIALIDFPSSQASLAKIENGVAQRFEVYFKGIELANGFYELSDAESQRVRFENDNALRRQKGLEPMTPDEYLLNALEHGLPTCSGVALGLDRLIAIALQAQGISEVISFNFERA</sequence>
<dbReference type="EMBL" id="LR134418">
    <property type="protein sequence ID" value="VEH84648.1"/>
    <property type="molecule type" value="Genomic_DNA"/>
</dbReference>
<dbReference type="InterPro" id="IPR006195">
    <property type="entry name" value="aa-tRNA-synth_II"/>
</dbReference>
<dbReference type="GO" id="GO:0004824">
    <property type="term" value="F:lysine-tRNA ligase activity"/>
    <property type="evidence" value="ECO:0007669"/>
    <property type="project" value="InterPro"/>
</dbReference>
<accession>A0A0W0R3B3</accession>
<dbReference type="InterPro" id="IPR004364">
    <property type="entry name" value="Aa-tRNA-synt_II"/>
</dbReference>
<gene>
    <name evidence="7" type="primary">poxA</name>
    <name evidence="7" type="ORF">Lade_0189</name>
    <name evidence="8" type="ORF">NCTC12735_00255</name>
</gene>
<proteinExistence type="predicted"/>
<evidence type="ECO:0000256" key="1">
    <source>
        <dbReference type="ARBA" id="ARBA00011738"/>
    </source>
</evidence>
<keyword evidence="3" id="KW-0547">Nucleotide-binding</keyword>
<evidence type="ECO:0000313" key="9">
    <source>
        <dbReference type="Proteomes" id="UP000054859"/>
    </source>
</evidence>
<name>A0A0W0R3B3_9GAMM</name>
<feature type="domain" description="Aminoacyl-transfer RNA synthetases class-II family profile" evidence="6">
    <location>
        <begin position="15"/>
        <end position="317"/>
    </location>
</feature>
<dbReference type="PANTHER" id="PTHR42918:SF6">
    <property type="entry name" value="ELONGATION FACTOR P--(R)-BETA-LYSINE LIGASE"/>
    <property type="match status" value="1"/>
</dbReference>
<dbReference type="EMBL" id="LNKA01000001">
    <property type="protein sequence ID" value="KTC65531.1"/>
    <property type="molecule type" value="Genomic_DNA"/>
</dbReference>
<dbReference type="KEGG" id="ladl:NCTC12735_00255"/>
<keyword evidence="8" id="KW-0614">Plasmid</keyword>
<keyword evidence="4" id="KW-0067">ATP-binding</keyword>
<dbReference type="PRINTS" id="PR00982">
    <property type="entry name" value="TRNASYNTHLYS"/>
</dbReference>
<dbReference type="Proteomes" id="UP000054859">
    <property type="component" value="Unassembled WGS sequence"/>
</dbReference>
<dbReference type="Pfam" id="PF00152">
    <property type="entry name" value="tRNA-synt_2"/>
    <property type="match status" value="1"/>
</dbReference>
<comment type="subunit">
    <text evidence="1">Homodimer.</text>
</comment>
<dbReference type="GO" id="GO:0005829">
    <property type="term" value="C:cytosol"/>
    <property type="evidence" value="ECO:0007669"/>
    <property type="project" value="TreeGrafter"/>
</dbReference>
<dbReference type="InterPro" id="IPR004525">
    <property type="entry name" value="EpmA"/>
</dbReference>
<dbReference type="Proteomes" id="UP000281170">
    <property type="component" value="Plasmid 9"/>
</dbReference>
<protein>
    <submittedName>
        <fullName evidence="7">Lysyl-tRNA synthetase</fullName>
    </submittedName>
</protein>
<dbReference type="PROSITE" id="PS50862">
    <property type="entry name" value="AA_TRNA_LIGASE_II"/>
    <property type="match status" value="1"/>
</dbReference>
<evidence type="ECO:0000256" key="5">
    <source>
        <dbReference type="ARBA" id="ARBA00052794"/>
    </source>
</evidence>
<keyword evidence="7" id="KW-0030">Aminoacyl-tRNA synthetase</keyword>
<dbReference type="FunFam" id="3.30.930.10:FF:000017">
    <property type="entry name" value="Elongation factor P--(R)-beta-lysine ligase"/>
    <property type="match status" value="1"/>
</dbReference>
<evidence type="ECO:0000256" key="2">
    <source>
        <dbReference type="ARBA" id="ARBA00022598"/>
    </source>
</evidence>
<geneLocation type="plasmid" evidence="8 10">
    <name>9</name>
</geneLocation>
<dbReference type="InterPro" id="IPR018149">
    <property type="entry name" value="Lys-tRNA-synth_II_C"/>
</dbReference>
<evidence type="ECO:0000313" key="7">
    <source>
        <dbReference type="EMBL" id="KTC65531.1"/>
    </source>
</evidence>
<keyword evidence="9" id="KW-1185">Reference proteome</keyword>
<keyword evidence="2" id="KW-0436">Ligase</keyword>
<dbReference type="RefSeq" id="WP_058461286.1">
    <property type="nucleotide sequence ID" value="NZ_CAAAHS010000003.1"/>
</dbReference>
<dbReference type="GO" id="GO:0005524">
    <property type="term" value="F:ATP binding"/>
    <property type="evidence" value="ECO:0007669"/>
    <property type="project" value="UniProtKB-KW"/>
</dbReference>
<dbReference type="InterPro" id="IPR045864">
    <property type="entry name" value="aa-tRNA-synth_II/BPL/LPL"/>
</dbReference>
<dbReference type="GO" id="GO:0000049">
    <property type="term" value="F:tRNA binding"/>
    <property type="evidence" value="ECO:0007669"/>
    <property type="project" value="TreeGrafter"/>
</dbReference>
<dbReference type="OrthoDB" id="9802326at2"/>
<dbReference type="GO" id="GO:0006430">
    <property type="term" value="P:lysyl-tRNA aminoacylation"/>
    <property type="evidence" value="ECO:0007669"/>
    <property type="project" value="InterPro"/>
</dbReference>
<evidence type="ECO:0000256" key="3">
    <source>
        <dbReference type="ARBA" id="ARBA00022741"/>
    </source>
</evidence>
<dbReference type="NCBIfam" id="NF006828">
    <property type="entry name" value="PRK09350.1"/>
    <property type="match status" value="1"/>
</dbReference>
<dbReference type="NCBIfam" id="TIGR00462">
    <property type="entry name" value="genX"/>
    <property type="match status" value="1"/>
</dbReference>
<dbReference type="PANTHER" id="PTHR42918">
    <property type="entry name" value="LYSYL-TRNA SYNTHETASE"/>
    <property type="match status" value="1"/>
</dbReference>
<evidence type="ECO:0000313" key="8">
    <source>
        <dbReference type="EMBL" id="VEH84648.1"/>
    </source>
</evidence>
<dbReference type="PATRIC" id="fig|45056.6.peg.192"/>
<dbReference type="Gene3D" id="3.30.930.10">
    <property type="entry name" value="Bira Bifunctional Protein, Domain 2"/>
    <property type="match status" value="1"/>
</dbReference>
<dbReference type="STRING" id="45056.Lade_0189"/>
<comment type="catalytic activity">
    <reaction evidence="5">
        <text>D-beta-lysine + L-lysyl-[protein] + ATP = N(6)-((3R)-3,6-diaminohexanoyl)-L-lysyl-[protein] + AMP + diphosphate + H(+)</text>
        <dbReference type="Rhea" id="RHEA:83435"/>
        <dbReference type="Rhea" id="RHEA-COMP:9752"/>
        <dbReference type="Rhea" id="RHEA-COMP:20131"/>
        <dbReference type="ChEBI" id="CHEBI:15378"/>
        <dbReference type="ChEBI" id="CHEBI:29969"/>
        <dbReference type="ChEBI" id="CHEBI:30616"/>
        <dbReference type="ChEBI" id="CHEBI:33019"/>
        <dbReference type="ChEBI" id="CHEBI:84138"/>
        <dbReference type="ChEBI" id="CHEBI:156053"/>
        <dbReference type="ChEBI" id="CHEBI:456215"/>
    </reaction>
    <physiologicalReaction direction="left-to-right" evidence="5">
        <dbReference type="Rhea" id="RHEA:83436"/>
    </physiologicalReaction>
</comment>
<reference evidence="7 9" key="1">
    <citation type="submission" date="2015-11" db="EMBL/GenBank/DDBJ databases">
        <title>Identification of large and diverse effector repertoires of 38 Legionella species.</title>
        <authorList>
            <person name="Burstein D."/>
            <person name="Amaro F."/>
            <person name="Zusman T."/>
            <person name="Lifshitz Z."/>
            <person name="Cohen O."/>
            <person name="Gilbert J.A."/>
            <person name="Pupko T."/>
            <person name="Shuman H.A."/>
            <person name="Segal G."/>
        </authorList>
    </citation>
    <scope>NUCLEOTIDE SEQUENCE [LARGE SCALE GENOMIC DNA]</scope>
    <source>
        <strain evidence="7 9">1762-AUS-E</strain>
    </source>
</reference>
<evidence type="ECO:0000259" key="6">
    <source>
        <dbReference type="PROSITE" id="PS50862"/>
    </source>
</evidence>
<reference evidence="8 10" key="2">
    <citation type="submission" date="2018-12" db="EMBL/GenBank/DDBJ databases">
        <authorList>
            <consortium name="Pathogen Informatics"/>
        </authorList>
    </citation>
    <scope>NUCLEOTIDE SEQUENCE [LARGE SCALE GENOMIC DNA]</scope>
    <source>
        <strain evidence="8 10">NCTC12735</strain>
        <plasmid evidence="10">9</plasmid>
    </source>
</reference>
<dbReference type="SUPFAM" id="SSF55681">
    <property type="entry name" value="Class II aaRS and biotin synthetases"/>
    <property type="match status" value="1"/>
</dbReference>
<dbReference type="AlphaFoldDB" id="A0A0W0R3B3"/>